<evidence type="ECO:0008006" key="3">
    <source>
        <dbReference type="Google" id="ProtNLM"/>
    </source>
</evidence>
<dbReference type="AlphaFoldDB" id="A0A6P1PX06"/>
<dbReference type="OrthoDB" id="6505328at2"/>
<dbReference type="KEGG" id="mint:C7M51_00930"/>
<sequence>MSKYAKGTIVKHQSGEIRVMVIAVFSQGDFSASYQVRWDDAFYYRHPAF</sequence>
<dbReference type="Proteomes" id="UP000464053">
    <property type="component" value="Chromosome"/>
</dbReference>
<evidence type="ECO:0000313" key="1">
    <source>
        <dbReference type="EMBL" id="QHM70652.1"/>
    </source>
</evidence>
<dbReference type="RefSeq" id="WP_160620714.1">
    <property type="nucleotide sequence ID" value="NZ_CP028271.1"/>
</dbReference>
<protein>
    <recommendedName>
        <fullName evidence="3">DUF2158 domain-containing protein</fullName>
    </recommendedName>
</protein>
<organism evidence="1 2">
    <name type="scientific">Mixta intestinalis</name>
    <dbReference type="NCBI Taxonomy" id="1615494"/>
    <lineage>
        <taxon>Bacteria</taxon>
        <taxon>Pseudomonadati</taxon>
        <taxon>Pseudomonadota</taxon>
        <taxon>Gammaproteobacteria</taxon>
        <taxon>Enterobacterales</taxon>
        <taxon>Erwiniaceae</taxon>
        <taxon>Mixta</taxon>
    </lineage>
</organism>
<proteinExistence type="predicted"/>
<keyword evidence="2" id="KW-1185">Reference proteome</keyword>
<accession>A0A6P1PX06</accession>
<gene>
    <name evidence="1" type="ORF">C7M51_00930</name>
</gene>
<dbReference type="EMBL" id="CP028271">
    <property type="protein sequence ID" value="QHM70652.1"/>
    <property type="molecule type" value="Genomic_DNA"/>
</dbReference>
<reference evidence="1 2" key="1">
    <citation type="submission" date="2018-03" db="EMBL/GenBank/DDBJ databases">
        <title>Pantoea intestinalis SRCM103226 isolated form the mealworm.</title>
        <authorList>
            <person name="Jeong D.-Y."/>
            <person name="Kim J.W."/>
        </authorList>
    </citation>
    <scope>NUCLEOTIDE SEQUENCE [LARGE SCALE GENOMIC DNA]</scope>
    <source>
        <strain evidence="1 2">SRCM103226</strain>
    </source>
</reference>
<evidence type="ECO:0000313" key="2">
    <source>
        <dbReference type="Proteomes" id="UP000464053"/>
    </source>
</evidence>
<name>A0A6P1PX06_9GAMM</name>